<dbReference type="Pfam" id="PF01301">
    <property type="entry name" value="Glyco_hydro_35"/>
    <property type="match status" value="1"/>
</dbReference>
<keyword evidence="3" id="KW-0378">Hydrolase</keyword>
<keyword evidence="3" id="KW-0326">Glycosidase</keyword>
<gene>
    <name evidence="3" type="primary">bglH</name>
    <name evidence="3" type="ORF">MIPYR_20463</name>
</gene>
<dbReference type="Gene3D" id="2.60.220.20">
    <property type="entry name" value="putative beta-Galactosidase from caulobacter crescentus"/>
    <property type="match status" value="1"/>
</dbReference>
<dbReference type="EC" id="3.2.1.23" evidence="3"/>
<feature type="domain" description="Glycoside hydrolase 35 catalytic" evidence="1">
    <location>
        <begin position="14"/>
        <end position="174"/>
    </location>
</feature>
<dbReference type="InterPro" id="IPR040719">
    <property type="entry name" value="DUF5597"/>
</dbReference>
<dbReference type="InterPro" id="IPR031330">
    <property type="entry name" value="Gly_Hdrlase_35_cat"/>
</dbReference>
<dbReference type="Gene3D" id="3.20.20.80">
    <property type="entry name" value="Glycosidases"/>
    <property type="match status" value="1"/>
</dbReference>
<protein>
    <submittedName>
        <fullName evidence="3">Putative beta-galactosidase</fullName>
        <ecNumber evidence="3">3.2.1.23</ecNumber>
    </submittedName>
</protein>
<dbReference type="GO" id="GO:0004565">
    <property type="term" value="F:beta-galactosidase activity"/>
    <property type="evidence" value="ECO:0007669"/>
    <property type="project" value="UniProtKB-EC"/>
</dbReference>
<name>A0A1Y5P0J2_9MICO</name>
<dbReference type="SUPFAM" id="SSF51445">
    <property type="entry name" value="(Trans)glycosidases"/>
    <property type="match status" value="1"/>
</dbReference>
<organism evidence="3">
    <name type="scientific">uncultured Microbacterium sp</name>
    <dbReference type="NCBI Taxonomy" id="191216"/>
    <lineage>
        <taxon>Bacteria</taxon>
        <taxon>Bacillati</taxon>
        <taxon>Actinomycetota</taxon>
        <taxon>Actinomycetes</taxon>
        <taxon>Micrococcales</taxon>
        <taxon>Microbacteriaceae</taxon>
        <taxon>Microbacterium</taxon>
        <taxon>environmental samples</taxon>
    </lineage>
</organism>
<dbReference type="EMBL" id="FLQR01000006">
    <property type="protein sequence ID" value="SBS72184.1"/>
    <property type="molecule type" value="Genomic_DNA"/>
</dbReference>
<dbReference type="AlphaFoldDB" id="A0A1Y5P0J2"/>
<accession>A0A1Y5P0J2</accession>
<dbReference type="RefSeq" id="WP_295575380.1">
    <property type="nucleotide sequence ID" value="NZ_FLQR01000006.1"/>
</dbReference>
<reference evidence="3" key="1">
    <citation type="submission" date="2016-03" db="EMBL/GenBank/DDBJ databases">
        <authorList>
            <person name="Ploux O."/>
        </authorList>
    </citation>
    <scope>NUCLEOTIDE SEQUENCE</scope>
    <source>
        <strain evidence="3">UC1</strain>
    </source>
</reference>
<feature type="domain" description="DUF5597" evidence="2">
    <location>
        <begin position="385"/>
        <end position="506"/>
    </location>
</feature>
<sequence>MNTPPIELRREGLHVHGKPFTVLGAELHNSSSSSLRAIDEAFARVRELGANTVLAPVSWAQFEPAEGDFDTTLIDGMIRAAEREDLRLIPLWFGSWKNGMSSYLPAWVKRDTTRFPRAVVAGTGAIEHLSPFADENKRADCAAFAALTARIAASDAASRVIMVQVENEVGLLGDSRDRSTRAEFRWQSPVPAEVIDAVDRASGSPIRAVWADRGCPREGEWSSVFGDGIEADEVFMAWGYATYVDSVAAAGKTVLNIPMFANVWLDSEIELDLPAEVAEAMLAMAGGMRPGIYPSGGPVPGMAPVWASLISSLDFVGPDVYFGSFDDLFADYRGTFGHLFIPEMRASPIGVSHMFRAVAEHRALGVSPFGVDSIVQGTAEDSALRDGYRLLAAVTQFHEAHPGSIMRGFMLDADTPSAEFAFEGITVTIGTQDPYGFQTPTYPAYGAVVQDADESFLIVGRGFTARFSAQGNRSVGILSVTELDSGDERAVARELNGDQTGSGSHVKLAALGDPAPSIFPIPHSDESTGIMRVRTYAY</sequence>
<proteinExistence type="predicted"/>
<evidence type="ECO:0000259" key="1">
    <source>
        <dbReference type="Pfam" id="PF01301"/>
    </source>
</evidence>
<evidence type="ECO:0000259" key="2">
    <source>
        <dbReference type="Pfam" id="PF18120"/>
    </source>
</evidence>
<dbReference type="Pfam" id="PF18120">
    <property type="entry name" value="DUF5597"/>
    <property type="match status" value="1"/>
</dbReference>
<dbReference type="InterPro" id="IPR017853">
    <property type="entry name" value="GH"/>
</dbReference>
<evidence type="ECO:0000313" key="3">
    <source>
        <dbReference type="EMBL" id="SBS72184.1"/>
    </source>
</evidence>